<feature type="compositionally biased region" description="Low complexity" evidence="9">
    <location>
        <begin position="181"/>
        <end position="215"/>
    </location>
</feature>
<comment type="caution">
    <text evidence="11">The sequence shown here is derived from an EMBL/GenBank/DDBJ whole genome shotgun (WGS) entry which is preliminary data.</text>
</comment>
<keyword evidence="7" id="KW-0539">Nucleus</keyword>
<feature type="region of interest" description="Disordered" evidence="9">
    <location>
        <begin position="310"/>
        <end position="336"/>
    </location>
</feature>
<dbReference type="SMART" id="SM00355">
    <property type="entry name" value="ZnF_C2H2"/>
    <property type="match status" value="6"/>
</dbReference>
<reference evidence="11" key="1">
    <citation type="journal article" date="2020" name="Fungal Divers.">
        <title>Resolving the Mortierellaceae phylogeny through synthesis of multi-gene phylogenetics and phylogenomics.</title>
        <authorList>
            <person name="Vandepol N."/>
            <person name="Liber J."/>
            <person name="Desiro A."/>
            <person name="Na H."/>
            <person name="Kennedy M."/>
            <person name="Barry K."/>
            <person name="Grigoriev I.V."/>
            <person name="Miller A.N."/>
            <person name="O'Donnell K."/>
            <person name="Stajich J.E."/>
            <person name="Bonito G."/>
        </authorList>
    </citation>
    <scope>NUCLEOTIDE SEQUENCE</scope>
    <source>
        <strain evidence="11">NRRL 2769</strain>
    </source>
</reference>
<evidence type="ECO:0000256" key="1">
    <source>
        <dbReference type="ARBA" id="ARBA00004123"/>
    </source>
</evidence>
<feature type="compositionally biased region" description="Polar residues" evidence="9">
    <location>
        <begin position="256"/>
        <end position="273"/>
    </location>
</feature>
<dbReference type="InterPro" id="IPR051061">
    <property type="entry name" value="Zinc_finger_trans_reg"/>
</dbReference>
<keyword evidence="3 8" id="KW-0863">Zinc-finger</keyword>
<dbReference type="Proteomes" id="UP000703661">
    <property type="component" value="Unassembled WGS sequence"/>
</dbReference>
<gene>
    <name evidence="11" type="ORF">BGZ80_010115</name>
</gene>
<feature type="domain" description="C2H2-type" evidence="10">
    <location>
        <begin position="340"/>
        <end position="369"/>
    </location>
</feature>
<dbReference type="AlphaFoldDB" id="A0A9P6N2W1"/>
<dbReference type="PROSITE" id="PS50157">
    <property type="entry name" value="ZINC_FINGER_C2H2_2"/>
    <property type="match status" value="3"/>
</dbReference>
<sequence>KTMSAFTFSHNSKPNPGQQQQSKPTHTSYFLITSRRVQQQQQQQQQQEQEQEHPTDTSASSSPSSISRDFVNMDLDGPGHVPENLQECPSRQHDHDQQHQVPYRSSSPVQRPISPNHPSRDPYYAHPHRPRYHPYDYDHKYYSHHSEHDLPAPHHDQEQKRAYDQSCQSHHQQYTYYRQKATSPSTADSTSPSPVPSASCSSASPSPKSLPMALSFSAKQSSDKAVKPHVNSSKAGDERSRSRSLFSPVDADTRTVPVSPSFSAMSGETSQHSAQRHPCMLPGCPAVLRSKQNLAEHVRVCKHKVVGQVLDSPEPSSDSPQPANNGQSRQNHKKQAGVKYPCPWRGCTKILATPKSLKDHLQIHAERDAGIQLYCPVPDCGKVFGTYRCLRAHELRCKQVKSGERLPCPYPDCRATFGSTDYVRRHVLDHEKGLIGVEFRCDYADCKAVLANPLTLQRHKQLHEEQSLGFQWMCLVEGCGKIYSGSKQLTDHQSRIHKSLDPNHRFACPYNKCEDLFDCQRAAYKHKCLYEKVTATPKKKKRQISAYALSFSRQLMLVPICN</sequence>
<protein>
    <recommendedName>
        <fullName evidence="10">C2H2-type domain-containing protein</fullName>
    </recommendedName>
</protein>
<evidence type="ECO:0000256" key="2">
    <source>
        <dbReference type="ARBA" id="ARBA00022723"/>
    </source>
</evidence>
<feature type="compositionally biased region" description="Polar residues" evidence="9">
    <location>
        <begin position="165"/>
        <end position="176"/>
    </location>
</feature>
<keyword evidence="2" id="KW-0479">Metal-binding</keyword>
<dbReference type="Gene3D" id="3.30.160.60">
    <property type="entry name" value="Classic Zinc Finger"/>
    <property type="match status" value="2"/>
</dbReference>
<feature type="domain" description="C2H2-type" evidence="10">
    <location>
        <begin position="373"/>
        <end position="406"/>
    </location>
</feature>
<evidence type="ECO:0000256" key="9">
    <source>
        <dbReference type="SAM" id="MobiDB-lite"/>
    </source>
</evidence>
<comment type="subcellular location">
    <subcellularLocation>
        <location evidence="1">Nucleus</location>
    </subcellularLocation>
</comment>
<keyword evidence="12" id="KW-1185">Reference proteome</keyword>
<feature type="domain" description="C2H2-type" evidence="10">
    <location>
        <begin position="472"/>
        <end position="502"/>
    </location>
</feature>
<evidence type="ECO:0000313" key="11">
    <source>
        <dbReference type="EMBL" id="KAG0023208.1"/>
    </source>
</evidence>
<feature type="region of interest" description="Disordered" evidence="9">
    <location>
        <begin position="1"/>
        <end position="276"/>
    </location>
</feature>
<evidence type="ECO:0000259" key="10">
    <source>
        <dbReference type="PROSITE" id="PS50157"/>
    </source>
</evidence>
<evidence type="ECO:0000256" key="8">
    <source>
        <dbReference type="PROSITE-ProRule" id="PRU00042"/>
    </source>
</evidence>
<evidence type="ECO:0000256" key="5">
    <source>
        <dbReference type="ARBA" id="ARBA00023015"/>
    </source>
</evidence>
<feature type="compositionally biased region" description="Low complexity" evidence="9">
    <location>
        <begin position="38"/>
        <end position="48"/>
    </location>
</feature>
<dbReference type="InterPro" id="IPR013087">
    <property type="entry name" value="Znf_C2H2_type"/>
</dbReference>
<evidence type="ECO:0000313" key="12">
    <source>
        <dbReference type="Proteomes" id="UP000703661"/>
    </source>
</evidence>
<keyword evidence="4" id="KW-0862">Zinc</keyword>
<dbReference type="EMBL" id="JAAAID010000067">
    <property type="protein sequence ID" value="KAG0023208.1"/>
    <property type="molecule type" value="Genomic_DNA"/>
</dbReference>
<feature type="compositionally biased region" description="Basic and acidic residues" evidence="9">
    <location>
        <begin position="133"/>
        <end position="163"/>
    </location>
</feature>
<feature type="compositionally biased region" description="Low complexity" evidence="9">
    <location>
        <begin position="311"/>
        <end position="322"/>
    </location>
</feature>
<dbReference type="PANTHER" id="PTHR46179">
    <property type="entry name" value="ZINC FINGER PROTEIN"/>
    <property type="match status" value="1"/>
</dbReference>
<proteinExistence type="predicted"/>
<feature type="non-terminal residue" evidence="11">
    <location>
        <position position="1"/>
    </location>
</feature>
<dbReference type="GO" id="GO:0008270">
    <property type="term" value="F:zinc ion binding"/>
    <property type="evidence" value="ECO:0007669"/>
    <property type="project" value="UniProtKB-KW"/>
</dbReference>
<evidence type="ECO:0000256" key="4">
    <source>
        <dbReference type="ARBA" id="ARBA00022833"/>
    </source>
</evidence>
<name>A0A9P6N2W1_9FUNG</name>
<organism evidence="11 12">
    <name type="scientific">Entomortierella chlamydospora</name>
    <dbReference type="NCBI Taxonomy" id="101097"/>
    <lineage>
        <taxon>Eukaryota</taxon>
        <taxon>Fungi</taxon>
        <taxon>Fungi incertae sedis</taxon>
        <taxon>Mucoromycota</taxon>
        <taxon>Mortierellomycotina</taxon>
        <taxon>Mortierellomycetes</taxon>
        <taxon>Mortierellales</taxon>
        <taxon>Mortierellaceae</taxon>
        <taxon>Entomortierella</taxon>
    </lineage>
</organism>
<feature type="compositionally biased region" description="Polar residues" evidence="9">
    <location>
        <begin position="1"/>
        <end position="37"/>
    </location>
</feature>
<accession>A0A9P6N2W1</accession>
<feature type="compositionally biased region" description="Low complexity" evidence="9">
    <location>
        <begin position="58"/>
        <end position="67"/>
    </location>
</feature>
<dbReference type="PROSITE" id="PS00028">
    <property type="entry name" value="ZINC_FINGER_C2H2_1"/>
    <property type="match status" value="4"/>
</dbReference>
<evidence type="ECO:0000256" key="3">
    <source>
        <dbReference type="ARBA" id="ARBA00022771"/>
    </source>
</evidence>
<keyword evidence="6" id="KW-0804">Transcription</keyword>
<dbReference type="GO" id="GO:0006357">
    <property type="term" value="P:regulation of transcription by RNA polymerase II"/>
    <property type="evidence" value="ECO:0007669"/>
    <property type="project" value="TreeGrafter"/>
</dbReference>
<dbReference type="PANTHER" id="PTHR46179:SF13">
    <property type="entry name" value="C2H2-TYPE DOMAIN-CONTAINING PROTEIN"/>
    <property type="match status" value="1"/>
</dbReference>
<keyword evidence="5" id="KW-0805">Transcription regulation</keyword>
<evidence type="ECO:0000256" key="6">
    <source>
        <dbReference type="ARBA" id="ARBA00023163"/>
    </source>
</evidence>
<dbReference type="GO" id="GO:0005634">
    <property type="term" value="C:nucleus"/>
    <property type="evidence" value="ECO:0007669"/>
    <property type="project" value="UniProtKB-SubCell"/>
</dbReference>
<feature type="compositionally biased region" description="Polar residues" evidence="9">
    <location>
        <begin position="99"/>
        <end position="109"/>
    </location>
</feature>
<evidence type="ECO:0000256" key="7">
    <source>
        <dbReference type="ARBA" id="ARBA00023242"/>
    </source>
</evidence>